<evidence type="ECO:0000256" key="1">
    <source>
        <dbReference type="SAM" id="Phobius"/>
    </source>
</evidence>
<dbReference type="EMBL" id="JAGIYQ010000002">
    <property type="protein sequence ID" value="MBP0724126.1"/>
    <property type="molecule type" value="Genomic_DNA"/>
</dbReference>
<dbReference type="SUPFAM" id="SSF53187">
    <property type="entry name" value="Zn-dependent exopeptidases"/>
    <property type="match status" value="1"/>
</dbReference>
<keyword evidence="1" id="KW-0812">Transmembrane</keyword>
<organism evidence="2 3">
    <name type="scientific">Gottfriedia endophytica</name>
    <dbReference type="NCBI Taxonomy" id="2820819"/>
    <lineage>
        <taxon>Bacteria</taxon>
        <taxon>Bacillati</taxon>
        <taxon>Bacillota</taxon>
        <taxon>Bacilli</taxon>
        <taxon>Bacillales</taxon>
        <taxon>Bacillaceae</taxon>
        <taxon>Gottfriedia</taxon>
    </lineage>
</organism>
<sequence length="380" mass="43054">MKQTILIKTVNIKRLIASILIGIVILFLMASLFVTSMTDTKSYYVHQWFEKFSTDGFIKAIQLENGHFNTKQSLKNNGQTINSLFFSLLTNLRLNDTKSLLVQELSSMSKFDNNILVAGDGTDFTNLPIESSLTLDEINKDPNVDVNKIEDQPITPTKPPTHTTNGKNVFLIYHTHSWESFLPLIPGATKPNEATSSKVNVSLLGERLRKKLISNGIGAIDDKSNIGNELAKRQLNWKSSYKMSRLVVQDDLQNDKNLNYLIDIHRDDARRDVTTQVINGKSYAKLYFVVGVENKNYKKNYEFAKEINKEIEKVDKRLTRGIFSKNYSNGNGVYNQDLSPNSILIEVGGVDNTLLELYRTVDLLGDILANYYWKAEKVNG</sequence>
<dbReference type="RefSeq" id="WP_209402350.1">
    <property type="nucleotide sequence ID" value="NZ_JAGIYQ010000002.1"/>
</dbReference>
<gene>
    <name evidence="2" type="ORF">J5Y03_02875</name>
</gene>
<comment type="caution">
    <text evidence="2">The sequence shown here is derived from an EMBL/GenBank/DDBJ whole genome shotgun (WGS) entry which is preliminary data.</text>
</comment>
<evidence type="ECO:0000313" key="2">
    <source>
        <dbReference type="EMBL" id="MBP0724126.1"/>
    </source>
</evidence>
<keyword evidence="3" id="KW-1185">Reference proteome</keyword>
<dbReference type="Proteomes" id="UP000682134">
    <property type="component" value="Unassembled WGS sequence"/>
</dbReference>
<accession>A0A940SI43</accession>
<dbReference type="InterPro" id="IPR010897">
    <property type="entry name" value="Spore_II_P"/>
</dbReference>
<keyword evidence="1" id="KW-0472">Membrane</keyword>
<feature type="transmembrane region" description="Helical" evidence="1">
    <location>
        <begin position="12"/>
        <end position="34"/>
    </location>
</feature>
<keyword evidence="1" id="KW-1133">Transmembrane helix</keyword>
<dbReference type="Pfam" id="PF07454">
    <property type="entry name" value="SpoIIP"/>
    <property type="match status" value="1"/>
</dbReference>
<evidence type="ECO:0000313" key="3">
    <source>
        <dbReference type="Proteomes" id="UP000682134"/>
    </source>
</evidence>
<reference evidence="2" key="1">
    <citation type="submission" date="2021-04" db="EMBL/GenBank/DDBJ databases">
        <title>Genome seq and assembly of Bacillus sp.</title>
        <authorList>
            <person name="Chhetri G."/>
        </authorList>
    </citation>
    <scope>NUCLEOTIDE SEQUENCE</scope>
    <source>
        <strain evidence="2">RG28</strain>
    </source>
</reference>
<name>A0A940SI43_9BACI</name>
<proteinExistence type="predicted"/>
<protein>
    <submittedName>
        <fullName evidence="2">Stage II sporulation protein P</fullName>
    </submittedName>
</protein>
<dbReference type="NCBIfam" id="TIGR02867">
    <property type="entry name" value="spore_II_P"/>
    <property type="match status" value="1"/>
</dbReference>
<dbReference type="AlphaFoldDB" id="A0A940SI43"/>